<evidence type="ECO:0000256" key="5">
    <source>
        <dbReference type="ARBA" id="ARBA00005204"/>
    </source>
</evidence>
<dbReference type="HAMAP" id="MF_01020">
    <property type="entry name" value="HisE"/>
    <property type="match status" value="1"/>
</dbReference>
<dbReference type="Gene3D" id="1.10.287.1080">
    <property type="entry name" value="MazG-like"/>
    <property type="match status" value="1"/>
</dbReference>
<dbReference type="Pfam" id="PF01502">
    <property type="entry name" value="PRA-CH"/>
    <property type="match status" value="1"/>
</dbReference>
<keyword evidence="8 15" id="KW-0963">Cytoplasm</keyword>
<dbReference type="EC" id="3.6.1.31" evidence="15"/>
<evidence type="ECO:0000256" key="15">
    <source>
        <dbReference type="HAMAP-Rule" id="MF_01019"/>
    </source>
</evidence>
<evidence type="ECO:0000313" key="17">
    <source>
        <dbReference type="EMBL" id="UXI67104.1"/>
    </source>
</evidence>
<evidence type="ECO:0000313" key="18">
    <source>
        <dbReference type="Proteomes" id="UP001064632"/>
    </source>
</evidence>
<comment type="similarity">
    <text evidence="6 15">In the C-terminal section; belongs to the PRA-PH family.</text>
</comment>
<evidence type="ECO:0000256" key="13">
    <source>
        <dbReference type="ARBA" id="ARBA00023102"/>
    </source>
</evidence>
<keyword evidence="13 15" id="KW-0368">Histidine biosynthesis</keyword>
<comment type="similarity">
    <text evidence="7 15">In the N-terminal section; belongs to the PRA-CH family.</text>
</comment>
<proteinExistence type="inferred from homology"/>
<dbReference type="InterPro" id="IPR021130">
    <property type="entry name" value="PRib-ATP_PPHydrolase-like"/>
</dbReference>
<sequence length="210" mass="22686">MTPLPDSLDWAKGDGLLPAVVQDWRSGRVLMQGWMNAQAYAATVESGRVTFFSRSKQRLWTKGESSGHWLTVEAIEVDCDADSILIQARPHGPTCHRGTDSCFGEGQGSPYAFLAELDALVQAREKERPSGSYTTQLFEGGIRRIAQKVGEEGVESALAGVAQDDAALTGEVADLLFHTIVLLRARGLSLADAVAELARRHRPAMAPAQP</sequence>
<protein>
    <recommendedName>
        <fullName evidence="15">Histidine biosynthesis bifunctional protein HisIE</fullName>
    </recommendedName>
    <domain>
        <recommendedName>
            <fullName evidence="15">Phosphoribosyl-AMP cyclohydrolase</fullName>
            <shortName evidence="15">PRA-CH</shortName>
            <ecNumber evidence="15">3.5.4.19</ecNumber>
        </recommendedName>
    </domain>
    <domain>
        <recommendedName>
            <fullName evidence="15">Phosphoribosyl-ATP pyrophosphatase</fullName>
            <shortName evidence="15">PRA-PH</shortName>
            <ecNumber evidence="15">3.6.1.31</ecNumber>
        </recommendedName>
    </domain>
</protein>
<evidence type="ECO:0000256" key="9">
    <source>
        <dbReference type="ARBA" id="ARBA00022605"/>
    </source>
</evidence>
<dbReference type="Pfam" id="PF01503">
    <property type="entry name" value="PRA-PH"/>
    <property type="match status" value="1"/>
</dbReference>
<feature type="region of interest" description="Phosphoribosyl-ATP pyrophosphohydrolase" evidence="15">
    <location>
        <begin position="114"/>
        <end position="210"/>
    </location>
</feature>
<comment type="subcellular location">
    <subcellularLocation>
        <location evidence="3 15">Cytoplasm</location>
    </subcellularLocation>
</comment>
<dbReference type="SUPFAM" id="SSF101386">
    <property type="entry name" value="all-alpha NTP pyrophosphatases"/>
    <property type="match status" value="1"/>
</dbReference>
<evidence type="ECO:0000256" key="3">
    <source>
        <dbReference type="ARBA" id="ARBA00004496"/>
    </source>
</evidence>
<evidence type="ECO:0000256" key="1">
    <source>
        <dbReference type="ARBA" id="ARBA00000024"/>
    </source>
</evidence>
<dbReference type="CDD" id="cd11534">
    <property type="entry name" value="NTP-PPase_HisIE_like"/>
    <property type="match status" value="1"/>
</dbReference>
<evidence type="ECO:0000259" key="16">
    <source>
        <dbReference type="Pfam" id="PF01502"/>
    </source>
</evidence>
<evidence type="ECO:0000256" key="4">
    <source>
        <dbReference type="ARBA" id="ARBA00005169"/>
    </source>
</evidence>
<gene>
    <name evidence="15 17" type="primary">hisIE</name>
    <name evidence="15" type="synonym">hisI</name>
    <name evidence="17" type="ORF">N4264_20510</name>
</gene>
<dbReference type="NCBIfam" id="TIGR03188">
    <property type="entry name" value="histidine_hisI"/>
    <property type="match status" value="1"/>
</dbReference>
<feature type="region of interest" description="Phosphoribosyl-AMP cyclohydrolase" evidence="15">
    <location>
        <begin position="1"/>
        <end position="113"/>
    </location>
</feature>
<dbReference type="InterPro" id="IPR023019">
    <property type="entry name" value="His_synth_HisIE"/>
</dbReference>
<keyword evidence="9 15" id="KW-0028">Amino-acid biosynthesis</keyword>
<evidence type="ECO:0000256" key="11">
    <source>
        <dbReference type="ARBA" id="ARBA00022801"/>
    </source>
</evidence>
<dbReference type="Proteomes" id="UP001064632">
    <property type="component" value="Chromosome"/>
</dbReference>
<comment type="pathway">
    <text evidence="5 15">Amino-acid biosynthesis; L-histidine biosynthesis; L-histidine from 5-phospho-alpha-D-ribose 1-diphosphate: step 2/9.</text>
</comment>
<dbReference type="HAMAP" id="MF_01019">
    <property type="entry name" value="HisIE"/>
    <property type="match status" value="1"/>
</dbReference>
<dbReference type="NCBIfam" id="NF000768">
    <property type="entry name" value="PRK00051.1"/>
    <property type="match status" value="1"/>
</dbReference>
<keyword evidence="12 15" id="KW-0067">ATP-binding</keyword>
<keyword evidence="10 15" id="KW-0547">Nucleotide-binding</keyword>
<evidence type="ECO:0000256" key="10">
    <source>
        <dbReference type="ARBA" id="ARBA00022741"/>
    </source>
</evidence>
<dbReference type="InterPro" id="IPR038019">
    <property type="entry name" value="PRib_AMP_CycHydrolase_sf"/>
</dbReference>
<dbReference type="PANTHER" id="PTHR42945:SF9">
    <property type="entry name" value="HISTIDINE BIOSYNTHESIS BIFUNCTIONAL PROTEIN HISIE"/>
    <property type="match status" value="1"/>
</dbReference>
<comment type="catalytic activity">
    <reaction evidence="2 15">
        <text>1-(5-phospho-beta-D-ribosyl)-ATP + H2O = 1-(5-phospho-beta-D-ribosyl)-5'-AMP + diphosphate + H(+)</text>
        <dbReference type="Rhea" id="RHEA:22828"/>
        <dbReference type="ChEBI" id="CHEBI:15377"/>
        <dbReference type="ChEBI" id="CHEBI:15378"/>
        <dbReference type="ChEBI" id="CHEBI:33019"/>
        <dbReference type="ChEBI" id="CHEBI:59457"/>
        <dbReference type="ChEBI" id="CHEBI:73183"/>
        <dbReference type="EC" id="3.6.1.31"/>
    </reaction>
</comment>
<keyword evidence="14 15" id="KW-0511">Multifunctional enzyme</keyword>
<evidence type="ECO:0000256" key="7">
    <source>
        <dbReference type="ARBA" id="ARBA00008299"/>
    </source>
</evidence>
<keyword evidence="11 15" id="KW-0378">Hydrolase</keyword>
<dbReference type="RefSeq" id="WP_261694080.1">
    <property type="nucleotide sequence ID" value="NZ_CP104694.1"/>
</dbReference>
<evidence type="ECO:0000256" key="12">
    <source>
        <dbReference type="ARBA" id="ARBA00022840"/>
    </source>
</evidence>
<name>A0ABY6BBN5_9GAMM</name>
<reference evidence="17" key="1">
    <citation type="submission" date="2022-09" db="EMBL/GenBank/DDBJ databases">
        <title>Tahibacter sp. nov., isolated from a fresh water.</title>
        <authorList>
            <person name="Baek J.H."/>
            <person name="Lee J.K."/>
            <person name="Kim J.M."/>
            <person name="Jeon C.O."/>
        </authorList>
    </citation>
    <scope>NUCLEOTIDE SEQUENCE</scope>
    <source>
        <strain evidence="17">W38</strain>
    </source>
</reference>
<dbReference type="InterPro" id="IPR002496">
    <property type="entry name" value="PRib_AMP_CycHydrolase_dom"/>
</dbReference>
<comment type="pathway">
    <text evidence="4 15">Amino-acid biosynthesis; L-histidine biosynthesis; L-histidine from 5-phospho-alpha-D-ribose 1-diphosphate: step 3/9.</text>
</comment>
<dbReference type="EC" id="3.5.4.19" evidence="15"/>
<dbReference type="PANTHER" id="PTHR42945">
    <property type="entry name" value="HISTIDINE BIOSYNTHESIS BIFUNCTIONAL PROTEIN"/>
    <property type="match status" value="1"/>
</dbReference>
<keyword evidence="18" id="KW-1185">Reference proteome</keyword>
<evidence type="ECO:0000256" key="14">
    <source>
        <dbReference type="ARBA" id="ARBA00023268"/>
    </source>
</evidence>
<dbReference type="GO" id="GO:0004636">
    <property type="term" value="F:phosphoribosyl-ATP diphosphatase activity"/>
    <property type="evidence" value="ECO:0007669"/>
    <property type="project" value="UniProtKB-EC"/>
</dbReference>
<dbReference type="SUPFAM" id="SSF141734">
    <property type="entry name" value="HisI-like"/>
    <property type="match status" value="1"/>
</dbReference>
<organism evidence="17 18">
    <name type="scientific">Tahibacter amnicola</name>
    <dbReference type="NCBI Taxonomy" id="2976241"/>
    <lineage>
        <taxon>Bacteria</taxon>
        <taxon>Pseudomonadati</taxon>
        <taxon>Pseudomonadota</taxon>
        <taxon>Gammaproteobacteria</taxon>
        <taxon>Lysobacterales</taxon>
        <taxon>Rhodanobacteraceae</taxon>
        <taxon>Tahibacter</taxon>
    </lineage>
</organism>
<evidence type="ECO:0000256" key="8">
    <source>
        <dbReference type="ARBA" id="ARBA00022490"/>
    </source>
</evidence>
<dbReference type="GO" id="GO:0004635">
    <property type="term" value="F:phosphoribosyl-AMP cyclohydrolase activity"/>
    <property type="evidence" value="ECO:0007669"/>
    <property type="project" value="UniProtKB-EC"/>
</dbReference>
<dbReference type="InterPro" id="IPR008179">
    <property type="entry name" value="HisE"/>
</dbReference>
<dbReference type="NCBIfam" id="NF002747">
    <property type="entry name" value="PRK02759.1"/>
    <property type="match status" value="1"/>
</dbReference>
<dbReference type="Gene3D" id="3.10.20.810">
    <property type="entry name" value="Phosphoribosyl-AMP cyclohydrolase"/>
    <property type="match status" value="1"/>
</dbReference>
<evidence type="ECO:0000256" key="2">
    <source>
        <dbReference type="ARBA" id="ARBA00001460"/>
    </source>
</evidence>
<dbReference type="EMBL" id="CP104694">
    <property type="protein sequence ID" value="UXI67104.1"/>
    <property type="molecule type" value="Genomic_DNA"/>
</dbReference>
<comment type="catalytic activity">
    <reaction evidence="1 15">
        <text>1-(5-phospho-beta-D-ribosyl)-5'-AMP + H2O = 1-(5-phospho-beta-D-ribosyl)-5-[(5-phospho-beta-D-ribosylamino)methylideneamino]imidazole-4-carboxamide</text>
        <dbReference type="Rhea" id="RHEA:20049"/>
        <dbReference type="ChEBI" id="CHEBI:15377"/>
        <dbReference type="ChEBI" id="CHEBI:58435"/>
        <dbReference type="ChEBI" id="CHEBI:59457"/>
        <dbReference type="EC" id="3.5.4.19"/>
    </reaction>
</comment>
<feature type="domain" description="Phosphoribosyl-AMP cyclohydrolase" evidence="16">
    <location>
        <begin position="31"/>
        <end position="103"/>
    </location>
</feature>
<evidence type="ECO:0000256" key="6">
    <source>
        <dbReference type="ARBA" id="ARBA00007731"/>
    </source>
</evidence>
<accession>A0ABY6BBN5</accession>